<evidence type="ECO:0000256" key="1">
    <source>
        <dbReference type="SAM" id="MobiDB-lite"/>
    </source>
</evidence>
<proteinExistence type="predicted"/>
<name>A0AAV2BIA7_9ARAC</name>
<feature type="compositionally biased region" description="Polar residues" evidence="1">
    <location>
        <begin position="27"/>
        <end position="37"/>
    </location>
</feature>
<dbReference type="EMBL" id="CAXIEN010000382">
    <property type="protein sequence ID" value="CAL1295858.1"/>
    <property type="molecule type" value="Genomic_DNA"/>
</dbReference>
<reference evidence="2 3" key="1">
    <citation type="submission" date="2024-04" db="EMBL/GenBank/DDBJ databases">
        <authorList>
            <person name="Rising A."/>
            <person name="Reimegard J."/>
            <person name="Sonavane S."/>
            <person name="Akerstrom W."/>
            <person name="Nylinder S."/>
            <person name="Hedman E."/>
            <person name="Kallberg Y."/>
        </authorList>
    </citation>
    <scope>NUCLEOTIDE SEQUENCE [LARGE SCALE GENOMIC DNA]</scope>
</reference>
<keyword evidence="3" id="KW-1185">Reference proteome</keyword>
<comment type="caution">
    <text evidence="2">The sequence shown here is derived from an EMBL/GenBank/DDBJ whole genome shotgun (WGS) entry which is preliminary data.</text>
</comment>
<organism evidence="2 3">
    <name type="scientific">Larinioides sclopetarius</name>
    <dbReference type="NCBI Taxonomy" id="280406"/>
    <lineage>
        <taxon>Eukaryota</taxon>
        <taxon>Metazoa</taxon>
        <taxon>Ecdysozoa</taxon>
        <taxon>Arthropoda</taxon>
        <taxon>Chelicerata</taxon>
        <taxon>Arachnida</taxon>
        <taxon>Araneae</taxon>
        <taxon>Araneomorphae</taxon>
        <taxon>Entelegynae</taxon>
        <taxon>Araneoidea</taxon>
        <taxon>Araneidae</taxon>
        <taxon>Larinioides</taxon>
    </lineage>
</organism>
<feature type="region of interest" description="Disordered" evidence="1">
    <location>
        <begin position="27"/>
        <end position="49"/>
    </location>
</feature>
<evidence type="ECO:0000313" key="2">
    <source>
        <dbReference type="EMBL" id="CAL1295858.1"/>
    </source>
</evidence>
<dbReference type="AlphaFoldDB" id="A0AAV2BIA7"/>
<evidence type="ECO:0000313" key="3">
    <source>
        <dbReference type="Proteomes" id="UP001497382"/>
    </source>
</evidence>
<gene>
    <name evidence="2" type="ORF">LARSCL_LOCUS19520</name>
</gene>
<dbReference type="Proteomes" id="UP001497382">
    <property type="component" value="Unassembled WGS sequence"/>
</dbReference>
<sequence length="112" mass="12241">MTMKLPQEKKTEVLLKGLDARYYKGTVSETPSEQQGNQQQSVKKVDSKKKVIPSAVVLQNAPIRSKQDATLSVPKTKSKQILNQTKNSSSAPKDAIEVFAEQGATASHVDTE</sequence>
<protein>
    <submittedName>
        <fullName evidence="2">Uncharacterized protein</fullName>
    </submittedName>
</protein>
<feature type="compositionally biased region" description="Polar residues" evidence="1">
    <location>
        <begin position="68"/>
        <end position="91"/>
    </location>
</feature>
<accession>A0AAV2BIA7</accession>
<feature type="region of interest" description="Disordered" evidence="1">
    <location>
        <begin position="66"/>
        <end position="93"/>
    </location>
</feature>